<dbReference type="RefSeq" id="WP_110276268.1">
    <property type="nucleotide sequence ID" value="NZ_QJJG01000018.1"/>
</dbReference>
<dbReference type="InterPro" id="IPR005511">
    <property type="entry name" value="SMP-30"/>
</dbReference>
<dbReference type="InterPro" id="IPR051262">
    <property type="entry name" value="SMP-30/CGR1_Lactonase"/>
</dbReference>
<gene>
    <name evidence="5" type="ORF">DET57_11894</name>
</gene>
<feature type="binding site" evidence="3">
    <location>
        <position position="23"/>
    </location>
    <ligand>
        <name>a divalent metal cation</name>
        <dbReference type="ChEBI" id="CHEBI:60240"/>
    </ligand>
</feature>
<feature type="binding site" evidence="3">
    <location>
        <position position="221"/>
    </location>
    <ligand>
        <name>a divalent metal cation</name>
        <dbReference type="ChEBI" id="CHEBI:60240"/>
    </ligand>
</feature>
<feature type="domain" description="SMP-30/Gluconolactonase/LRE-like region" evidence="4">
    <location>
        <begin position="21"/>
        <end position="276"/>
    </location>
</feature>
<dbReference type="EMBL" id="QJJG01000018">
    <property type="protein sequence ID" value="PXW40038.1"/>
    <property type="molecule type" value="Genomic_DNA"/>
</dbReference>
<dbReference type="PANTHER" id="PTHR47572">
    <property type="entry name" value="LIPOPROTEIN-RELATED"/>
    <property type="match status" value="1"/>
</dbReference>
<feature type="binding site" evidence="3">
    <location>
        <position position="109"/>
    </location>
    <ligand>
        <name>substrate</name>
    </ligand>
</feature>
<evidence type="ECO:0000256" key="3">
    <source>
        <dbReference type="PIRSR" id="PIRSR605511-2"/>
    </source>
</evidence>
<protein>
    <submittedName>
        <fullName evidence="5">Gluconolactonase</fullName>
    </submittedName>
</protein>
<dbReference type="PRINTS" id="PR01790">
    <property type="entry name" value="SMP30FAMILY"/>
</dbReference>
<accession>A0A318FHL7</accession>
<comment type="caution">
    <text evidence="5">The sequence shown here is derived from an EMBL/GenBank/DDBJ whole genome shotgun (WGS) entry which is preliminary data.</text>
</comment>
<feature type="active site" description="Proton donor/acceptor" evidence="2">
    <location>
        <position position="221"/>
    </location>
</feature>
<dbReference type="GO" id="GO:0046872">
    <property type="term" value="F:metal ion binding"/>
    <property type="evidence" value="ECO:0007669"/>
    <property type="project" value="UniProtKB-KW"/>
</dbReference>
<evidence type="ECO:0000256" key="2">
    <source>
        <dbReference type="PIRSR" id="PIRSR605511-1"/>
    </source>
</evidence>
<dbReference type="InterPro" id="IPR011042">
    <property type="entry name" value="6-blade_b-propeller_TolB-like"/>
</dbReference>
<reference evidence="5 6" key="1">
    <citation type="submission" date="2018-05" db="EMBL/GenBank/DDBJ databases">
        <title>Freshwater and sediment microbial communities from various areas in North America, analyzing microbe dynamics in response to fracking.</title>
        <authorList>
            <person name="Lamendella R."/>
        </authorList>
    </citation>
    <scope>NUCLEOTIDE SEQUENCE [LARGE SCALE GENOMIC DNA]</scope>
    <source>
        <strain evidence="5 6">67</strain>
    </source>
</reference>
<proteinExistence type="predicted"/>
<dbReference type="Gene3D" id="2.120.10.30">
    <property type="entry name" value="TolB, C-terminal domain"/>
    <property type="match status" value="1"/>
</dbReference>
<evidence type="ECO:0000313" key="5">
    <source>
        <dbReference type="EMBL" id="PXW40038.1"/>
    </source>
</evidence>
<dbReference type="GO" id="GO:0016787">
    <property type="term" value="F:hydrolase activity"/>
    <property type="evidence" value="ECO:0007669"/>
    <property type="project" value="UniProtKB-KW"/>
</dbReference>
<evidence type="ECO:0000256" key="1">
    <source>
        <dbReference type="ARBA" id="ARBA00022801"/>
    </source>
</evidence>
<keyword evidence="1" id="KW-0378">Hydrolase</keyword>
<organism evidence="5 6">
    <name type="scientific">Klebsiella oxytoca</name>
    <dbReference type="NCBI Taxonomy" id="571"/>
    <lineage>
        <taxon>Bacteria</taxon>
        <taxon>Pseudomonadati</taxon>
        <taxon>Pseudomonadota</taxon>
        <taxon>Gammaproteobacteria</taxon>
        <taxon>Enterobacterales</taxon>
        <taxon>Enterobacteriaceae</taxon>
        <taxon>Klebsiella/Raoultella group</taxon>
        <taxon>Klebsiella</taxon>
    </lineage>
</organism>
<dbReference type="SUPFAM" id="SSF63829">
    <property type="entry name" value="Calcium-dependent phosphotriesterase"/>
    <property type="match status" value="1"/>
</dbReference>
<dbReference type="PANTHER" id="PTHR47572:SF4">
    <property type="entry name" value="LACTONASE DRP35"/>
    <property type="match status" value="1"/>
</dbReference>
<feature type="binding site" evidence="3">
    <location>
        <position position="167"/>
    </location>
    <ligand>
        <name>a divalent metal cation</name>
        <dbReference type="ChEBI" id="CHEBI:60240"/>
    </ligand>
</feature>
<evidence type="ECO:0000259" key="4">
    <source>
        <dbReference type="Pfam" id="PF08450"/>
    </source>
</evidence>
<keyword evidence="3" id="KW-0862">Zinc</keyword>
<evidence type="ECO:0000313" key="6">
    <source>
        <dbReference type="Proteomes" id="UP000247485"/>
    </source>
</evidence>
<dbReference type="Pfam" id="PF08450">
    <property type="entry name" value="SGL"/>
    <property type="match status" value="1"/>
</dbReference>
<sequence>MTAYTFHTPDSVERLCSPAIWAEGPVWLPTQQRLIFSDVKGNRMFSWDDRHGVSLFRAESHFANGNALDGRGGIITCEHGRRGISRTDADGTCSMLVDKIEGRRFNSPNDVAIRQDGSIWFTDPPYGITSNEEGYRAESQVIGCYVYRFDPDCGQVAIAICDTQRPNGIAFSPDDRWLYIADMSVIDFPQQGRREIRAYRLTGDNALFSHVVAQITPGIPDGFCVDRMGNIYCSCENGVLILSAQGSLLEKIAIPERVSNCTFGGKDNSELYITATTSLYRVAINAAKTR</sequence>
<keyword evidence="3" id="KW-0479">Metal-binding</keyword>
<feature type="binding site" evidence="3">
    <location>
        <position position="133"/>
    </location>
    <ligand>
        <name>substrate</name>
    </ligand>
</feature>
<dbReference type="AlphaFoldDB" id="A0A318FHL7"/>
<dbReference type="Proteomes" id="UP000247485">
    <property type="component" value="Unassembled WGS sequence"/>
</dbReference>
<comment type="cofactor">
    <cofactor evidence="3">
        <name>Zn(2+)</name>
        <dbReference type="ChEBI" id="CHEBI:29105"/>
    </cofactor>
    <text evidence="3">Binds 1 divalent metal cation per subunit.</text>
</comment>
<name>A0A318FHL7_KLEOX</name>
<dbReference type="InterPro" id="IPR013658">
    <property type="entry name" value="SGL"/>
</dbReference>